<dbReference type="Pfam" id="PF09127">
    <property type="entry name" value="Leuk-A4-hydro_C"/>
    <property type="match status" value="1"/>
</dbReference>
<evidence type="ECO:0000259" key="8">
    <source>
        <dbReference type="SMART" id="SM01263"/>
    </source>
</evidence>
<dbReference type="PANTHER" id="PTHR45726:SF3">
    <property type="entry name" value="LEUKOTRIENE A-4 HYDROLASE"/>
    <property type="match status" value="1"/>
</dbReference>
<evidence type="ECO:0000256" key="3">
    <source>
        <dbReference type="ARBA" id="ARBA00022670"/>
    </source>
</evidence>
<dbReference type="Pfam" id="PF01433">
    <property type="entry name" value="Peptidase_M1"/>
    <property type="match status" value="1"/>
</dbReference>
<dbReference type="Gene3D" id="1.25.40.320">
    <property type="entry name" value="Peptidase M1, leukotriene A4 hydrolase/aminopeptidase C-terminal domain"/>
    <property type="match status" value="1"/>
</dbReference>
<dbReference type="InterPro" id="IPR016024">
    <property type="entry name" value="ARM-type_fold"/>
</dbReference>
<evidence type="ECO:0000313" key="10">
    <source>
        <dbReference type="Proteomes" id="UP000194236"/>
    </source>
</evidence>
<evidence type="ECO:0000256" key="5">
    <source>
        <dbReference type="ARBA" id="ARBA00022801"/>
    </source>
</evidence>
<name>A0A1Y3B0W3_EURMA</name>
<keyword evidence="7" id="KW-0482">Metalloprotease</keyword>
<dbReference type="GO" id="GO:0004301">
    <property type="term" value="F:epoxide hydrolase activity"/>
    <property type="evidence" value="ECO:0007669"/>
    <property type="project" value="TreeGrafter"/>
</dbReference>
<keyword evidence="3" id="KW-0645">Protease</keyword>
<evidence type="ECO:0000256" key="1">
    <source>
        <dbReference type="ARBA" id="ARBA00001947"/>
    </source>
</evidence>
<keyword evidence="6" id="KW-0862">Zinc</keyword>
<dbReference type="GO" id="GO:0006508">
    <property type="term" value="P:proteolysis"/>
    <property type="evidence" value="ECO:0007669"/>
    <property type="project" value="UniProtKB-KW"/>
</dbReference>
<sequence length="310" mass="36391">MLILNISGGRLDKHGEQFRQLNALEGLDDLKSTIQYYGETSPYTKLLIDIRGINPDDVFSNVPYEKGHTFLYYLEQKLGGPQVFEPFLKAYIDKFKFQSIVTDDFRQFLHDYFRSDSKKIETLNSVDWDRWLYSPGMPTVIPDYDKTLLMASVNLATKWLNAEEKDIDSDHFPLDEFKSLDTIQQKLFFIQIENRLNESTTTTTMAQKLSRMSELYELNSVKNCEVINEWIMCGIKTRYDNIIPEAIDFVTKYGRMKYIVPIYRALYRWEKTKQLALDTFAKNRSRLMRVAIDAIEKDLHPTTMEKSNNL</sequence>
<keyword evidence="10" id="KW-1185">Reference proteome</keyword>
<dbReference type="InterPro" id="IPR034015">
    <property type="entry name" value="M1_LTA4H"/>
</dbReference>
<dbReference type="InterPro" id="IPR038502">
    <property type="entry name" value="M1_LTA-4_hydro/amino_C_sf"/>
</dbReference>
<keyword evidence="4" id="KW-0479">Metal-binding</keyword>
<dbReference type="SUPFAM" id="SSF55486">
    <property type="entry name" value="Metalloproteases ('zincins'), catalytic domain"/>
    <property type="match status" value="1"/>
</dbReference>
<dbReference type="Proteomes" id="UP000194236">
    <property type="component" value="Unassembled WGS sequence"/>
</dbReference>
<evidence type="ECO:0000256" key="2">
    <source>
        <dbReference type="ARBA" id="ARBA00010136"/>
    </source>
</evidence>
<comment type="cofactor">
    <cofactor evidence="1">
        <name>Zn(2+)</name>
        <dbReference type="ChEBI" id="CHEBI:29105"/>
    </cofactor>
</comment>
<organism evidence="9 10">
    <name type="scientific">Euroglyphus maynei</name>
    <name type="common">Mayne's house dust mite</name>
    <dbReference type="NCBI Taxonomy" id="6958"/>
    <lineage>
        <taxon>Eukaryota</taxon>
        <taxon>Metazoa</taxon>
        <taxon>Ecdysozoa</taxon>
        <taxon>Arthropoda</taxon>
        <taxon>Chelicerata</taxon>
        <taxon>Arachnida</taxon>
        <taxon>Acari</taxon>
        <taxon>Acariformes</taxon>
        <taxon>Sarcoptiformes</taxon>
        <taxon>Astigmata</taxon>
        <taxon>Psoroptidia</taxon>
        <taxon>Analgoidea</taxon>
        <taxon>Pyroglyphidae</taxon>
        <taxon>Pyroglyphinae</taxon>
        <taxon>Euroglyphus</taxon>
    </lineage>
</organism>
<gene>
    <name evidence="9" type="ORF">BLA29_006133</name>
</gene>
<evidence type="ECO:0000256" key="6">
    <source>
        <dbReference type="ARBA" id="ARBA00022833"/>
    </source>
</evidence>
<reference evidence="9 10" key="1">
    <citation type="submission" date="2017-03" db="EMBL/GenBank/DDBJ databases">
        <title>Genome Survey of Euroglyphus maynei.</title>
        <authorList>
            <person name="Arlian L.G."/>
            <person name="Morgan M.S."/>
            <person name="Rider S.D."/>
        </authorList>
    </citation>
    <scope>NUCLEOTIDE SEQUENCE [LARGE SCALE GENOMIC DNA]</scope>
    <source>
        <strain evidence="9">Arlian Lab</strain>
        <tissue evidence="9">Whole body</tissue>
    </source>
</reference>
<evidence type="ECO:0000256" key="7">
    <source>
        <dbReference type="ARBA" id="ARBA00023049"/>
    </source>
</evidence>
<dbReference type="OrthoDB" id="79562at2759"/>
<dbReference type="PANTHER" id="PTHR45726">
    <property type="entry name" value="LEUKOTRIENE A-4 HYDROLASE"/>
    <property type="match status" value="1"/>
</dbReference>
<evidence type="ECO:0000256" key="4">
    <source>
        <dbReference type="ARBA" id="ARBA00022723"/>
    </source>
</evidence>
<dbReference type="GO" id="GO:0008270">
    <property type="term" value="F:zinc ion binding"/>
    <property type="evidence" value="ECO:0007669"/>
    <property type="project" value="InterPro"/>
</dbReference>
<dbReference type="SUPFAM" id="SSF48371">
    <property type="entry name" value="ARM repeat"/>
    <property type="match status" value="1"/>
</dbReference>
<keyword evidence="5" id="KW-0378">Hydrolase</keyword>
<proteinExistence type="inferred from homology"/>
<dbReference type="EMBL" id="MUJZ01050718">
    <property type="protein sequence ID" value="OTF73638.1"/>
    <property type="molecule type" value="Genomic_DNA"/>
</dbReference>
<dbReference type="GO" id="GO:0005829">
    <property type="term" value="C:cytosol"/>
    <property type="evidence" value="ECO:0007669"/>
    <property type="project" value="TreeGrafter"/>
</dbReference>
<protein>
    <recommendedName>
        <fullName evidence="8">Peptidase M1 leukotriene A4 hydrolase/aminopeptidase C-terminal domain-containing protein</fullName>
    </recommendedName>
</protein>
<dbReference type="SMART" id="SM01263">
    <property type="entry name" value="Leuk-A4-hydro_C"/>
    <property type="match status" value="1"/>
</dbReference>
<dbReference type="InterPro" id="IPR015211">
    <property type="entry name" value="Peptidase_M1_C"/>
</dbReference>
<dbReference type="Gene3D" id="1.10.390.10">
    <property type="entry name" value="Neutral Protease Domain 2"/>
    <property type="match status" value="1"/>
</dbReference>
<dbReference type="InterPro" id="IPR027268">
    <property type="entry name" value="Peptidase_M4/M1_CTD_sf"/>
</dbReference>
<dbReference type="GO" id="GO:0043171">
    <property type="term" value="P:peptide catabolic process"/>
    <property type="evidence" value="ECO:0007669"/>
    <property type="project" value="TreeGrafter"/>
</dbReference>
<dbReference type="InterPro" id="IPR014782">
    <property type="entry name" value="Peptidase_M1_dom"/>
</dbReference>
<dbReference type="GO" id="GO:0008237">
    <property type="term" value="F:metallopeptidase activity"/>
    <property type="evidence" value="ECO:0007669"/>
    <property type="project" value="UniProtKB-KW"/>
</dbReference>
<comment type="similarity">
    <text evidence="2">Belongs to the peptidase M1 family.</text>
</comment>
<feature type="domain" description="Peptidase M1 leukotriene A4 hydrolase/aminopeptidase C-terminal" evidence="8">
    <location>
        <begin position="147"/>
        <end position="299"/>
    </location>
</feature>
<dbReference type="AlphaFoldDB" id="A0A1Y3B0W3"/>
<dbReference type="GO" id="GO:0004177">
    <property type="term" value="F:aminopeptidase activity"/>
    <property type="evidence" value="ECO:0007669"/>
    <property type="project" value="TreeGrafter"/>
</dbReference>
<accession>A0A1Y3B0W3</accession>
<comment type="caution">
    <text evidence="9">The sequence shown here is derived from an EMBL/GenBank/DDBJ whole genome shotgun (WGS) entry which is preliminary data.</text>
</comment>
<evidence type="ECO:0000313" key="9">
    <source>
        <dbReference type="EMBL" id="OTF73638.1"/>
    </source>
</evidence>